<dbReference type="Proteomes" id="UP000594892">
    <property type="component" value="Chromosome 2"/>
</dbReference>
<dbReference type="AlphaFoldDB" id="A0AAP9Y8B2"/>
<protein>
    <submittedName>
        <fullName evidence="1">Uncharacterized protein</fullName>
    </submittedName>
</protein>
<evidence type="ECO:0000313" key="1">
    <source>
        <dbReference type="EMBL" id="QPQ93240.1"/>
    </source>
</evidence>
<gene>
    <name evidence="1" type="ORF">I6H06_13250</name>
</gene>
<sequence>MVITMARYAYFDAQVKAVLGWIDTEAYGYAEDPLKAFPESQMLPITDDADWHPNDGQRWYVVNGSLTNVAPTSSN</sequence>
<evidence type="ECO:0000313" key="2">
    <source>
        <dbReference type="Proteomes" id="UP000594892"/>
    </source>
</evidence>
<accession>A0AAP9Y8B2</accession>
<organism evidence="1 2">
    <name type="scientific">Burkholderia glumae</name>
    <name type="common">Pseudomonas glumae</name>
    <dbReference type="NCBI Taxonomy" id="337"/>
    <lineage>
        <taxon>Bacteria</taxon>
        <taxon>Pseudomonadati</taxon>
        <taxon>Pseudomonadota</taxon>
        <taxon>Betaproteobacteria</taxon>
        <taxon>Burkholderiales</taxon>
        <taxon>Burkholderiaceae</taxon>
        <taxon>Burkholderia</taxon>
    </lineage>
</organism>
<dbReference type="EMBL" id="CP065601">
    <property type="protein sequence ID" value="QPQ93240.1"/>
    <property type="molecule type" value="Genomic_DNA"/>
</dbReference>
<dbReference type="GeneID" id="45698286"/>
<reference evidence="1 2" key="1">
    <citation type="submission" date="2020-12" db="EMBL/GenBank/DDBJ databases">
        <title>FDA dAtabase for Regulatory Grade micrObial Sequences (FDA-ARGOS): Supporting development and validation of Infectious Disease Dx tests.</title>
        <authorList>
            <person name="Minogue T."/>
            <person name="Wolcott M."/>
            <person name="Wasieloski L."/>
            <person name="Aguilar W."/>
            <person name="Moore D."/>
            <person name="Jaissle J."/>
            <person name="Tallon L."/>
            <person name="Sadzewicz L."/>
            <person name="Zhao X."/>
            <person name="Boylan J."/>
            <person name="Ott S."/>
            <person name="Bowen H."/>
            <person name="Vavikolanu K."/>
            <person name="Mehta A."/>
            <person name="Aluvathingal J."/>
            <person name="Nadendla S."/>
            <person name="Yan Y."/>
            <person name="Sichtig H."/>
        </authorList>
    </citation>
    <scope>NUCLEOTIDE SEQUENCE [LARGE SCALE GENOMIC DNA]</scope>
    <source>
        <strain evidence="1 2">FDAARGOS_949</strain>
    </source>
</reference>
<dbReference type="RefSeq" id="WP_017432425.1">
    <property type="nucleotide sequence ID" value="NZ_CP021074.1"/>
</dbReference>
<proteinExistence type="predicted"/>
<name>A0AAP9Y8B2_BURGL</name>